<evidence type="ECO:0000313" key="2">
    <source>
        <dbReference type="EMBL" id="OGK19113.1"/>
    </source>
</evidence>
<dbReference type="Proteomes" id="UP000177026">
    <property type="component" value="Unassembled WGS sequence"/>
</dbReference>
<sequence>MSSRSDSLKETYIYHIFNKSIDRRQIFFGDELCRKFLEILTFYRSSAVHLRLSEFNELSLDFRRMYEKEIYDKNSFRVNILCLCLMPTHFHLLLLQKQLKGISKFMSDVQNSFTKHFNIKSKRTGPIFIQTFKSVLMKSDEQLKHVCRYILLNPYSGGILKNNEELITYPWSSFYDYLNTYSTGITEAELILKLFDNNRDRFKAFILANSDYQKTLEYCKYTLTFKV</sequence>
<dbReference type="GO" id="GO:0006313">
    <property type="term" value="P:DNA transposition"/>
    <property type="evidence" value="ECO:0007669"/>
    <property type="project" value="InterPro"/>
</dbReference>
<dbReference type="InterPro" id="IPR036515">
    <property type="entry name" value="Transposase_17_sf"/>
</dbReference>
<dbReference type="SMART" id="SM01321">
    <property type="entry name" value="Y1_Tnp"/>
    <property type="match status" value="1"/>
</dbReference>
<dbReference type="Gene3D" id="3.30.70.1290">
    <property type="entry name" value="Transposase IS200-like"/>
    <property type="match status" value="1"/>
</dbReference>
<dbReference type="SUPFAM" id="SSF143422">
    <property type="entry name" value="Transposase IS200-like"/>
    <property type="match status" value="1"/>
</dbReference>
<reference evidence="2 3" key="1">
    <citation type="journal article" date="2016" name="Nat. Commun.">
        <title>Thousands of microbial genomes shed light on interconnected biogeochemical processes in an aquifer system.</title>
        <authorList>
            <person name="Anantharaman K."/>
            <person name="Brown C.T."/>
            <person name="Hug L.A."/>
            <person name="Sharon I."/>
            <person name="Castelle C.J."/>
            <person name="Probst A.J."/>
            <person name="Thomas B.C."/>
            <person name="Singh A."/>
            <person name="Wilkins M.J."/>
            <person name="Karaoz U."/>
            <person name="Brodie E.L."/>
            <person name="Williams K.H."/>
            <person name="Hubbard S.S."/>
            <person name="Banfield J.F."/>
        </authorList>
    </citation>
    <scope>NUCLEOTIDE SEQUENCE [LARGE SCALE GENOMIC DNA]</scope>
</reference>
<dbReference type="GO" id="GO:0004803">
    <property type="term" value="F:transposase activity"/>
    <property type="evidence" value="ECO:0007669"/>
    <property type="project" value="InterPro"/>
</dbReference>
<dbReference type="GO" id="GO:0003677">
    <property type="term" value="F:DNA binding"/>
    <property type="evidence" value="ECO:0007669"/>
    <property type="project" value="InterPro"/>
</dbReference>
<feature type="domain" description="Transposase IS200-like" evidence="1">
    <location>
        <begin position="9"/>
        <end position="153"/>
    </location>
</feature>
<dbReference type="AlphaFoldDB" id="A0A1F7GJK3"/>
<organism evidence="2 3">
    <name type="scientific">Candidatus Roizmanbacteria bacterium RIFCSPHIGHO2_01_FULL_39_8</name>
    <dbReference type="NCBI Taxonomy" id="1802033"/>
    <lineage>
        <taxon>Bacteria</taxon>
        <taxon>Candidatus Roizmaniibacteriota</taxon>
    </lineage>
</organism>
<gene>
    <name evidence="2" type="ORF">A2866_03360</name>
</gene>
<comment type="caution">
    <text evidence="2">The sequence shown here is derived from an EMBL/GenBank/DDBJ whole genome shotgun (WGS) entry which is preliminary data.</text>
</comment>
<evidence type="ECO:0000313" key="3">
    <source>
        <dbReference type="Proteomes" id="UP000177026"/>
    </source>
</evidence>
<proteinExistence type="predicted"/>
<accession>A0A1F7GJK3</accession>
<name>A0A1F7GJK3_9BACT</name>
<evidence type="ECO:0000259" key="1">
    <source>
        <dbReference type="SMART" id="SM01321"/>
    </source>
</evidence>
<protein>
    <recommendedName>
        <fullName evidence="1">Transposase IS200-like domain-containing protein</fullName>
    </recommendedName>
</protein>
<dbReference type="InterPro" id="IPR002686">
    <property type="entry name" value="Transposase_17"/>
</dbReference>
<dbReference type="PANTHER" id="PTHR34322">
    <property type="entry name" value="TRANSPOSASE, Y1_TNP DOMAIN-CONTAINING"/>
    <property type="match status" value="1"/>
</dbReference>
<dbReference type="PANTHER" id="PTHR34322:SF2">
    <property type="entry name" value="TRANSPOSASE IS200-LIKE DOMAIN-CONTAINING PROTEIN"/>
    <property type="match status" value="1"/>
</dbReference>
<dbReference type="EMBL" id="MFZI01000056">
    <property type="protein sequence ID" value="OGK19113.1"/>
    <property type="molecule type" value="Genomic_DNA"/>
</dbReference>